<accession>A0ABV1EDY7</accession>
<organism evidence="1 2">
    <name type="scientific">Coprococcus ammoniilyticus</name>
    <dbReference type="NCBI Taxonomy" id="2981785"/>
    <lineage>
        <taxon>Bacteria</taxon>
        <taxon>Bacillati</taxon>
        <taxon>Bacillota</taxon>
        <taxon>Clostridia</taxon>
        <taxon>Lachnospirales</taxon>
        <taxon>Lachnospiraceae</taxon>
        <taxon>Coprococcus</taxon>
    </lineage>
</organism>
<dbReference type="EMBL" id="JBBNFM010000001">
    <property type="protein sequence ID" value="MEQ2452795.1"/>
    <property type="molecule type" value="Genomic_DNA"/>
</dbReference>
<dbReference type="Proteomes" id="UP001482186">
    <property type="component" value="Unassembled WGS sequence"/>
</dbReference>
<gene>
    <name evidence="1" type="ORF">AAAT04_01855</name>
</gene>
<proteinExistence type="predicted"/>
<comment type="caution">
    <text evidence="1">The sequence shown here is derived from an EMBL/GenBank/DDBJ whole genome shotgun (WGS) entry which is preliminary data.</text>
</comment>
<sequence length="153" mass="17694">MGYVLTEKAMDIFTSEQGLCYILGYLARPGRIKYIEAQVPYGKEQKFMNAYPGAYYDNMKITSDKQSFQFRIILNYNGECPRELEEALTSGGGAFYKNCISRGRFIERIINEYGFEFFNAPNPSVIRSIVQRRHPDYLIDFDEGYNIPLSGRC</sequence>
<evidence type="ECO:0000313" key="1">
    <source>
        <dbReference type="EMBL" id="MEQ2452795.1"/>
    </source>
</evidence>
<reference evidence="1 2" key="1">
    <citation type="submission" date="2024-04" db="EMBL/GenBank/DDBJ databases">
        <title>Human intestinal bacterial collection.</title>
        <authorList>
            <person name="Pauvert C."/>
            <person name="Hitch T.C.A."/>
            <person name="Clavel T."/>
        </authorList>
    </citation>
    <scope>NUCLEOTIDE SEQUENCE [LARGE SCALE GENOMIC DNA]</scope>
    <source>
        <strain evidence="1 2">CLA-AA-H141</strain>
    </source>
</reference>
<keyword evidence="2" id="KW-1185">Reference proteome</keyword>
<dbReference type="RefSeq" id="WP_349115605.1">
    <property type="nucleotide sequence ID" value="NZ_JBBNFM010000001.1"/>
</dbReference>
<name>A0ABV1EDY7_9FIRM</name>
<evidence type="ECO:0000313" key="2">
    <source>
        <dbReference type="Proteomes" id="UP001482186"/>
    </source>
</evidence>
<protein>
    <submittedName>
        <fullName evidence="1">Uncharacterized protein</fullName>
    </submittedName>
</protein>